<dbReference type="InterPro" id="IPR035979">
    <property type="entry name" value="RBD_domain_sf"/>
</dbReference>
<dbReference type="Gene3D" id="3.40.50.300">
    <property type="entry name" value="P-loop containing nucleotide triphosphate hydrolases"/>
    <property type="match status" value="1"/>
</dbReference>
<keyword evidence="2" id="KW-0694">RNA-binding</keyword>
<feature type="compositionally biased region" description="Low complexity" evidence="3">
    <location>
        <begin position="64"/>
        <end position="80"/>
    </location>
</feature>
<sequence length="1913" mass="212615">MDPTTVSPNALSSDGIQPGAAQKLSRSQRRKRHRHKPQPALSSQPTNPPINAEEKVKKRPVAPSTDAEAADNAIASSSASATVVPKLLAPALSTLPRRTKKRESQPEAVALASEIAVPVPRTDIALESKQARQGALHRINQARINRLVKATVDSSNPISIGIPGPSSSQLHAAHEITPIIAPAPAPSTTTAEGSSTPPPASTSANKTEHPAYQAAQAVNTPAVFIKGVVDPVTSTMLSTSLTARFGAPQALEVVCNKACAFVEFSSVDVARRAIIASMNQSQGGEGGVYIKIGEEQRPVRIYIEARRERRDRPSARPRMVAPPVNDDGMRRGAGKSSKAKAQVTSQKQLDVILTPEEKAARKQEQKEKRLSKKAKRKEDHLNFVMVAANATLSALNKHGLSGAVFGSLACKLYGTFREPKDVDMLILQPPDAPRTAEELPRDPAAPYRILHYRSRYSGQDCKVDILIPGTMYLPDLFPYSVRRCIAAISNIPLVPFSLLLLHKLQGWADHIVATEEHKRRKHVQDAADVRRLLEMEERLEVLKTTQPWSNAELFCEEFQELTRERVKDYCKAFPKRAAAWKLLGFDTVVSEEVLIYDAAFPTEAGILIPRVLCCFIIAPIYTMQSVVHEPYLNGDGNDPNCLVGASRSWNPSHTALSSARNPTTLSQPVNQNQPRALTDPRGTSSPSADVRHLQSAVAREGGSFSNAHNFTIMNAYMNDNSRTEILTTEGQEHTFLREIAAKALPSAMLDSKDRGYIPRCNEDTRRAFRHRVIKWATDVKESRHLLWLSGPAAVGKSAVAQTVAEELKEKELLGAVFFFSRPHNRSDPDVVIPTLVYQLALQVPEYKRVVTQKVIKDPLTLNRSRKSQFKDLIVDPFLLLVSNGSAFVQATLLVVLDGLDECKERGAQAELVKMISHYMYKEPSLPLRWMICSRPEPHIKAAFASNDSNAVCLEMKLEVHDNEAQRDARRILTKGFLEIRKRYPDQVPDEWPNKSQLQLIADRASGHLGFVSFIIRFIGDQHYDDPSGQLDVCLRFLERTGRGPGSEDPNPLYALDLLYTRILSDISKVVLPTTRRILGVLMFYDNKYLTVAVLANFLGLNQAAFYRAVQHLHSVLSIPPALKASKERIQIYHTSFSDYLKDSVRAGSFVLDEDAVHLEVANQGLEWLGHRCQNSAQRTLPQPAWSLPMTVPEDLISALCKFSFTTCWEAFPRVSIDSLPTLMETLERFDFLLDYPNICKYETRQFACFIRWLATLRANSASILVIHTRETYIAQLNDKRETAIWHTDRDPHNFVLPFVDGAPRVEPYIVFLCLGKLNPTPFCLYTRRVKRRIHSPEQNSASQSSASKDDDATAPRHPAVMAESRSAGSAQGVQYRDSSIEPVRRVPPADDGVIGHALPSVSATPSHQNMAFASQTHTSITQGLSDDQRDVFDPSPHQGLSVLGSSSSPGTAAFSHAHDFIIGAAYVVGNLQLSGSEVAALEKLARKGSMSAMLDSAERSYPPRCNPDTRQRVRQRIIQWGIAYQIATQHSDYRRLVTQRLAEDPAILDRNRQTQFRCLILDPVQLITAKNQGAEKQSLVIIVGGLDECEDRLAQREFVELISRDHSRTSASFLRWMICSRPEPDLKVAFSSAVSQSVCLVEELDAESIEAQQDAKCILRDGFSDMRMDYPDQLPADWPDEDRVDLIACSAAGHLGFVSFILGFIGDKNYDDPSGRLQVCLRFLRGMGERDAPNPLKALDLLYSQILSDIPKSVIPVTQRILGMKILYAHTTLSALARANILGLDQSSFYLSIQRLHSPGHSGQFALDEGAIHASVAIEGIQRLRHESHHEPGKTVYYHSYPISQSMVYDVDTRACPSVLERYMATLLKELDDFDFGIDYPRWGLDAAGFVCFIRGLYESWHRAHGLRVIKVS</sequence>
<feature type="compositionally biased region" description="Low complexity" evidence="3">
    <location>
        <begin position="1439"/>
        <end position="1448"/>
    </location>
</feature>
<feature type="compositionally biased region" description="Low complexity" evidence="3">
    <location>
        <begin position="182"/>
        <end position="195"/>
    </location>
</feature>
<evidence type="ECO:0000313" key="6">
    <source>
        <dbReference type="Proteomes" id="UP001213000"/>
    </source>
</evidence>
<protein>
    <recommendedName>
        <fullName evidence="4">RRM domain-containing protein</fullName>
    </recommendedName>
</protein>
<dbReference type="InterPro" id="IPR043519">
    <property type="entry name" value="NT_sf"/>
</dbReference>
<dbReference type="GO" id="GO:0003723">
    <property type="term" value="F:RNA binding"/>
    <property type="evidence" value="ECO:0007669"/>
    <property type="project" value="UniProtKB-UniRule"/>
</dbReference>
<feature type="compositionally biased region" description="Basic and acidic residues" evidence="3">
    <location>
        <begin position="355"/>
        <end position="368"/>
    </location>
</feature>
<comment type="caution">
    <text evidence="5">The sequence shown here is derived from an EMBL/GenBank/DDBJ whole genome shotgun (WGS) entry which is preliminary data.</text>
</comment>
<dbReference type="SUPFAM" id="SSF81301">
    <property type="entry name" value="Nucleotidyltransferase"/>
    <property type="match status" value="1"/>
</dbReference>
<feature type="region of interest" description="Disordered" evidence="3">
    <location>
        <begin position="1"/>
        <end position="80"/>
    </location>
</feature>
<evidence type="ECO:0000256" key="1">
    <source>
        <dbReference type="ARBA" id="ARBA00022737"/>
    </source>
</evidence>
<evidence type="ECO:0000259" key="4">
    <source>
        <dbReference type="PROSITE" id="PS50102"/>
    </source>
</evidence>
<keyword evidence="6" id="KW-1185">Reference proteome</keyword>
<evidence type="ECO:0000313" key="5">
    <source>
        <dbReference type="EMBL" id="KAJ3574442.1"/>
    </source>
</evidence>
<dbReference type="PANTHER" id="PTHR10039:SF14">
    <property type="entry name" value="NACHT DOMAIN-CONTAINING PROTEIN"/>
    <property type="match status" value="1"/>
</dbReference>
<feature type="region of interest" description="Disordered" evidence="3">
    <location>
        <begin position="182"/>
        <end position="211"/>
    </location>
</feature>
<organism evidence="5 6">
    <name type="scientific">Leucocoprinus birnbaumii</name>
    <dbReference type="NCBI Taxonomy" id="56174"/>
    <lineage>
        <taxon>Eukaryota</taxon>
        <taxon>Fungi</taxon>
        <taxon>Dikarya</taxon>
        <taxon>Basidiomycota</taxon>
        <taxon>Agaricomycotina</taxon>
        <taxon>Agaricomycetes</taxon>
        <taxon>Agaricomycetidae</taxon>
        <taxon>Agaricales</taxon>
        <taxon>Agaricineae</taxon>
        <taxon>Agaricaceae</taxon>
        <taxon>Leucocoprinus</taxon>
    </lineage>
</organism>
<gene>
    <name evidence="5" type="ORF">NP233_g1770</name>
</gene>
<evidence type="ECO:0000256" key="3">
    <source>
        <dbReference type="SAM" id="MobiDB-lite"/>
    </source>
</evidence>
<dbReference type="Proteomes" id="UP001213000">
    <property type="component" value="Unassembled WGS sequence"/>
</dbReference>
<dbReference type="SMART" id="SM00360">
    <property type="entry name" value="RRM"/>
    <property type="match status" value="1"/>
</dbReference>
<dbReference type="PROSITE" id="PS50102">
    <property type="entry name" value="RRM"/>
    <property type="match status" value="1"/>
</dbReference>
<feature type="compositionally biased region" description="Basic residues" evidence="3">
    <location>
        <begin position="26"/>
        <end position="37"/>
    </location>
</feature>
<dbReference type="SUPFAM" id="SSF54928">
    <property type="entry name" value="RNA-binding domain, RBD"/>
    <property type="match status" value="1"/>
</dbReference>
<feature type="region of interest" description="Disordered" evidence="3">
    <location>
        <begin position="307"/>
        <end position="374"/>
    </location>
</feature>
<feature type="compositionally biased region" description="Polar residues" evidence="3">
    <location>
        <begin position="1"/>
        <end position="15"/>
    </location>
</feature>
<dbReference type="InterPro" id="IPR000504">
    <property type="entry name" value="RRM_dom"/>
</dbReference>
<feature type="compositionally biased region" description="Polar residues" evidence="3">
    <location>
        <begin position="652"/>
        <end position="687"/>
    </location>
</feature>
<feature type="region of interest" description="Disordered" evidence="3">
    <location>
        <begin position="1334"/>
        <end position="1405"/>
    </location>
</feature>
<dbReference type="PANTHER" id="PTHR10039">
    <property type="entry name" value="AMELOGENIN"/>
    <property type="match status" value="1"/>
</dbReference>
<feature type="region of interest" description="Disordered" evidence="3">
    <location>
        <begin position="652"/>
        <end position="693"/>
    </location>
</feature>
<dbReference type="InterPro" id="IPR056884">
    <property type="entry name" value="NPHP3-like_N"/>
</dbReference>
<feature type="region of interest" description="Disordered" evidence="3">
    <location>
        <begin position="1425"/>
        <end position="1448"/>
    </location>
</feature>
<dbReference type="SUPFAM" id="SSF52540">
    <property type="entry name" value="P-loop containing nucleoside triphosphate hydrolases"/>
    <property type="match status" value="1"/>
</dbReference>
<feature type="domain" description="RRM" evidence="4">
    <location>
        <begin position="221"/>
        <end position="297"/>
    </location>
</feature>
<dbReference type="CDD" id="cd00590">
    <property type="entry name" value="RRM_SF"/>
    <property type="match status" value="1"/>
</dbReference>
<proteinExistence type="predicted"/>
<keyword evidence="1" id="KW-0677">Repeat</keyword>
<accession>A0AAD5YUJ1</accession>
<name>A0AAD5YUJ1_9AGAR</name>
<dbReference type="EMBL" id="JANIEX010000068">
    <property type="protein sequence ID" value="KAJ3574442.1"/>
    <property type="molecule type" value="Genomic_DNA"/>
</dbReference>
<feature type="compositionally biased region" description="Basic and acidic residues" evidence="3">
    <location>
        <begin position="1378"/>
        <end position="1388"/>
    </location>
</feature>
<evidence type="ECO:0000256" key="2">
    <source>
        <dbReference type="PROSITE-ProRule" id="PRU00176"/>
    </source>
</evidence>
<dbReference type="InterPro" id="IPR027417">
    <property type="entry name" value="P-loop_NTPase"/>
</dbReference>
<dbReference type="Pfam" id="PF24883">
    <property type="entry name" value="NPHP3_N"/>
    <property type="match status" value="2"/>
</dbReference>
<reference evidence="5" key="1">
    <citation type="submission" date="2022-07" db="EMBL/GenBank/DDBJ databases">
        <title>Genome Sequence of Leucocoprinus birnbaumii.</title>
        <authorList>
            <person name="Buettner E."/>
        </authorList>
    </citation>
    <scope>NUCLEOTIDE SEQUENCE</scope>
    <source>
        <strain evidence="5">VT141</strain>
    </source>
</reference>